<comment type="caution">
    <text evidence="2">The sequence shown here is derived from an EMBL/GenBank/DDBJ whole genome shotgun (WGS) entry which is preliminary data.</text>
</comment>
<accession>A0AA38G970</accession>
<proteinExistence type="predicted"/>
<sequence length="56" mass="5858">MGAERKARGRRQGRQGRLLADGGTGGGQRGQGRDRCGSRQGSMGYGGGRRRPGAGW</sequence>
<keyword evidence="3" id="KW-1185">Reference proteome</keyword>
<evidence type="ECO:0000313" key="3">
    <source>
        <dbReference type="Proteomes" id="UP000824469"/>
    </source>
</evidence>
<feature type="non-terminal residue" evidence="2">
    <location>
        <position position="56"/>
    </location>
</feature>
<evidence type="ECO:0000256" key="1">
    <source>
        <dbReference type="SAM" id="MobiDB-lite"/>
    </source>
</evidence>
<gene>
    <name evidence="2" type="ORF">KI387_019119</name>
</gene>
<protein>
    <submittedName>
        <fullName evidence="2">Uncharacterized protein</fullName>
    </submittedName>
</protein>
<reference evidence="2 3" key="1">
    <citation type="journal article" date="2021" name="Nat. Plants">
        <title>The Taxus genome provides insights into paclitaxel biosynthesis.</title>
        <authorList>
            <person name="Xiong X."/>
            <person name="Gou J."/>
            <person name="Liao Q."/>
            <person name="Li Y."/>
            <person name="Zhou Q."/>
            <person name="Bi G."/>
            <person name="Li C."/>
            <person name="Du R."/>
            <person name="Wang X."/>
            <person name="Sun T."/>
            <person name="Guo L."/>
            <person name="Liang H."/>
            <person name="Lu P."/>
            <person name="Wu Y."/>
            <person name="Zhang Z."/>
            <person name="Ro D.K."/>
            <person name="Shang Y."/>
            <person name="Huang S."/>
            <person name="Yan J."/>
        </authorList>
    </citation>
    <scope>NUCLEOTIDE SEQUENCE [LARGE SCALE GENOMIC DNA]</scope>
    <source>
        <strain evidence="2">Ta-2019</strain>
    </source>
</reference>
<evidence type="ECO:0000313" key="2">
    <source>
        <dbReference type="EMBL" id="KAH9317350.1"/>
    </source>
</evidence>
<dbReference type="Proteomes" id="UP000824469">
    <property type="component" value="Unassembled WGS sequence"/>
</dbReference>
<name>A0AA38G970_TAXCH</name>
<dbReference type="AlphaFoldDB" id="A0AA38G970"/>
<feature type="region of interest" description="Disordered" evidence="1">
    <location>
        <begin position="1"/>
        <end position="56"/>
    </location>
</feature>
<dbReference type="EMBL" id="JAHRHJ020000004">
    <property type="protein sequence ID" value="KAH9317350.1"/>
    <property type="molecule type" value="Genomic_DNA"/>
</dbReference>
<organism evidence="2 3">
    <name type="scientific">Taxus chinensis</name>
    <name type="common">Chinese yew</name>
    <name type="synonym">Taxus wallichiana var. chinensis</name>
    <dbReference type="NCBI Taxonomy" id="29808"/>
    <lineage>
        <taxon>Eukaryota</taxon>
        <taxon>Viridiplantae</taxon>
        <taxon>Streptophyta</taxon>
        <taxon>Embryophyta</taxon>
        <taxon>Tracheophyta</taxon>
        <taxon>Spermatophyta</taxon>
        <taxon>Pinopsida</taxon>
        <taxon>Pinidae</taxon>
        <taxon>Conifers II</taxon>
        <taxon>Cupressales</taxon>
        <taxon>Taxaceae</taxon>
        <taxon>Taxus</taxon>
    </lineage>
</organism>